<dbReference type="GO" id="GO:0008236">
    <property type="term" value="F:serine-type peptidase activity"/>
    <property type="evidence" value="ECO:0007669"/>
    <property type="project" value="UniProtKB-KW"/>
</dbReference>
<evidence type="ECO:0000256" key="2">
    <source>
        <dbReference type="ARBA" id="ARBA00022645"/>
    </source>
</evidence>
<dbReference type="InterPro" id="IPR027461">
    <property type="entry name" value="Carboxypeptidase_A_C_sf"/>
</dbReference>
<feature type="active site" description="Nucleophile" evidence="6">
    <location>
        <position position="116"/>
    </location>
</feature>
<evidence type="ECO:0000256" key="1">
    <source>
        <dbReference type="ARBA" id="ARBA00010233"/>
    </source>
</evidence>
<feature type="domain" description="LD-carboxypeptidase N-terminal" evidence="7">
    <location>
        <begin position="16"/>
        <end position="134"/>
    </location>
</feature>
<dbReference type="Gene3D" id="3.50.30.60">
    <property type="entry name" value="LD-carboxypeptidase A C-terminal domain-like"/>
    <property type="match status" value="1"/>
</dbReference>
<feature type="domain" description="LD-carboxypeptidase C-terminal" evidence="8">
    <location>
        <begin position="181"/>
        <end position="293"/>
    </location>
</feature>
<keyword evidence="2 9" id="KW-0121">Carboxypeptidase</keyword>
<dbReference type="InterPro" id="IPR040921">
    <property type="entry name" value="Peptidase_S66C"/>
</dbReference>
<gene>
    <name evidence="9" type="ORF">SAMN04489726_1874</name>
</gene>
<dbReference type="Pfam" id="PF17676">
    <property type="entry name" value="Peptidase_S66C"/>
    <property type="match status" value="1"/>
</dbReference>
<dbReference type="PANTHER" id="PTHR30237">
    <property type="entry name" value="MURAMOYLTETRAPEPTIDE CARBOXYPEPTIDASE"/>
    <property type="match status" value="1"/>
</dbReference>
<dbReference type="PIRSF" id="PIRSF028757">
    <property type="entry name" value="LD-carboxypeptidase"/>
    <property type="match status" value="1"/>
</dbReference>
<dbReference type="eggNOG" id="COG1619">
    <property type="taxonomic scope" value="Bacteria"/>
</dbReference>
<keyword evidence="5" id="KW-0720">Serine protease</keyword>
<dbReference type="Proteomes" id="UP000183376">
    <property type="component" value="Chromosome I"/>
</dbReference>
<evidence type="ECO:0000256" key="5">
    <source>
        <dbReference type="ARBA" id="ARBA00022825"/>
    </source>
</evidence>
<dbReference type="CDD" id="cd07025">
    <property type="entry name" value="Peptidase_S66"/>
    <property type="match status" value="1"/>
</dbReference>
<evidence type="ECO:0000259" key="8">
    <source>
        <dbReference type="Pfam" id="PF17676"/>
    </source>
</evidence>
<dbReference type="InterPro" id="IPR027478">
    <property type="entry name" value="LdcA_N"/>
</dbReference>
<dbReference type="Pfam" id="PF02016">
    <property type="entry name" value="Peptidase_S66"/>
    <property type="match status" value="1"/>
</dbReference>
<organism evidence="9 10">
    <name type="scientific">Allokutzneria albata</name>
    <name type="common">Kibdelosporangium albatum</name>
    <dbReference type="NCBI Taxonomy" id="211114"/>
    <lineage>
        <taxon>Bacteria</taxon>
        <taxon>Bacillati</taxon>
        <taxon>Actinomycetota</taxon>
        <taxon>Actinomycetes</taxon>
        <taxon>Pseudonocardiales</taxon>
        <taxon>Pseudonocardiaceae</taxon>
        <taxon>Allokutzneria</taxon>
    </lineage>
</organism>
<accession>A0A1G9TMD8</accession>
<proteinExistence type="inferred from homology"/>
<dbReference type="GO" id="GO:0006508">
    <property type="term" value="P:proteolysis"/>
    <property type="evidence" value="ECO:0007669"/>
    <property type="project" value="UniProtKB-KW"/>
</dbReference>
<dbReference type="Gene3D" id="3.40.50.10740">
    <property type="entry name" value="Class I glutamine amidotransferase-like"/>
    <property type="match status" value="1"/>
</dbReference>
<protein>
    <submittedName>
        <fullName evidence="9">Muramoyltetrapeptide carboxypeptidase</fullName>
    </submittedName>
</protein>
<dbReference type="EMBL" id="LT629701">
    <property type="protein sequence ID" value="SDM48708.1"/>
    <property type="molecule type" value="Genomic_DNA"/>
</dbReference>
<keyword evidence="4" id="KW-0378">Hydrolase</keyword>
<sequence length="308" mass="32368">MRVRQRARRLRPGDRVAVVAPAGPVPPSVLEDGVRLLKSWGLEVVVGEHVLDQHPHFDYLAGSDADRAADFQKAWCDPDIAAVLCARGGYGCLRMLDLVDWPAIAAVAPKIFAGSSDVTALHDAFATYVGQSTLFTPMSASVALTEDAQAAKLLHTMLFEPEQAMVIGAGTGDPIVGGTARGVLTGGNLSLIVSALGAPEAPPRAEGAIAVLEDVTEEVYRLDRLVTQLLRSGWFEGVAGIALGSWTDCGGLPQVRALMEDRLSGLGVPVAWELGFGHCAGQYSLPLGVEAELDADAGVLRLTEPALT</sequence>
<dbReference type="InterPro" id="IPR040449">
    <property type="entry name" value="Peptidase_S66_N"/>
</dbReference>
<dbReference type="InterPro" id="IPR003507">
    <property type="entry name" value="S66_fam"/>
</dbReference>
<evidence type="ECO:0000259" key="7">
    <source>
        <dbReference type="Pfam" id="PF02016"/>
    </source>
</evidence>
<dbReference type="AlphaFoldDB" id="A0A1G9TMD8"/>
<dbReference type="SUPFAM" id="SSF52317">
    <property type="entry name" value="Class I glutamine amidotransferase-like"/>
    <property type="match status" value="1"/>
</dbReference>
<dbReference type="RefSeq" id="WP_030431647.1">
    <property type="nucleotide sequence ID" value="NZ_JOEF01000020.1"/>
</dbReference>
<dbReference type="GO" id="GO:0004180">
    <property type="term" value="F:carboxypeptidase activity"/>
    <property type="evidence" value="ECO:0007669"/>
    <property type="project" value="UniProtKB-KW"/>
</dbReference>
<dbReference type="SUPFAM" id="SSF141986">
    <property type="entry name" value="LD-carboxypeptidase A C-terminal domain-like"/>
    <property type="match status" value="1"/>
</dbReference>
<keyword evidence="10" id="KW-1185">Reference proteome</keyword>
<dbReference type="STRING" id="211114.SAMN04489726_1874"/>
<evidence type="ECO:0000256" key="6">
    <source>
        <dbReference type="PIRSR" id="PIRSR028757-1"/>
    </source>
</evidence>
<feature type="active site" description="Charge relay system" evidence="6">
    <location>
        <position position="278"/>
    </location>
</feature>
<dbReference type="OrthoDB" id="9807329at2"/>
<name>A0A1G9TMD8_ALLAB</name>
<reference evidence="9 10" key="1">
    <citation type="submission" date="2016-10" db="EMBL/GenBank/DDBJ databases">
        <authorList>
            <person name="de Groot N.N."/>
        </authorList>
    </citation>
    <scope>NUCLEOTIDE SEQUENCE [LARGE SCALE GENOMIC DNA]</scope>
    <source>
        <strain evidence="9 10">DSM 44149</strain>
    </source>
</reference>
<evidence type="ECO:0000256" key="4">
    <source>
        <dbReference type="ARBA" id="ARBA00022801"/>
    </source>
</evidence>
<comment type="similarity">
    <text evidence="1">Belongs to the peptidase S66 family.</text>
</comment>
<feature type="active site" description="Charge relay system" evidence="6">
    <location>
        <position position="213"/>
    </location>
</feature>
<dbReference type="InterPro" id="IPR029062">
    <property type="entry name" value="Class_I_gatase-like"/>
</dbReference>
<evidence type="ECO:0000256" key="3">
    <source>
        <dbReference type="ARBA" id="ARBA00022670"/>
    </source>
</evidence>
<dbReference type="PANTHER" id="PTHR30237:SF2">
    <property type="entry name" value="MUREIN TETRAPEPTIDE CARBOXYPEPTIDASE"/>
    <property type="match status" value="1"/>
</dbReference>
<evidence type="ECO:0000313" key="10">
    <source>
        <dbReference type="Proteomes" id="UP000183376"/>
    </source>
</evidence>
<evidence type="ECO:0000313" key="9">
    <source>
        <dbReference type="EMBL" id="SDM48708.1"/>
    </source>
</evidence>
<keyword evidence="3" id="KW-0645">Protease</keyword>